<dbReference type="PRINTS" id="PR00406">
    <property type="entry name" value="CYTB5RDTASE"/>
</dbReference>
<keyword evidence="2 6" id="KW-0285">Flavoprotein</keyword>
<evidence type="ECO:0000256" key="5">
    <source>
        <dbReference type="ARBA" id="ARBA00023027"/>
    </source>
</evidence>
<keyword evidence="4 7" id="KW-0560">Oxidoreductase</keyword>
<keyword evidence="5 7" id="KW-0520">NAD</keyword>
<gene>
    <name evidence="9" type="ORF">PPERSA_06729</name>
</gene>
<reference evidence="9 10" key="1">
    <citation type="journal article" date="2015" name="Sci. Rep.">
        <title>Genome of the facultative scuticociliatosis pathogen Pseudocohnilembus persalinus provides insight into its virulence through horizontal gene transfer.</title>
        <authorList>
            <person name="Xiong J."/>
            <person name="Wang G."/>
            <person name="Cheng J."/>
            <person name="Tian M."/>
            <person name="Pan X."/>
            <person name="Warren A."/>
            <person name="Jiang C."/>
            <person name="Yuan D."/>
            <person name="Miao W."/>
        </authorList>
    </citation>
    <scope>NUCLEOTIDE SEQUENCE [LARGE SCALE GENOMIC DNA]</scope>
    <source>
        <strain evidence="9">36N120E</strain>
    </source>
</reference>
<dbReference type="InterPro" id="IPR001709">
    <property type="entry name" value="Flavoprot_Pyr_Nucl_cyt_Rdtase"/>
</dbReference>
<dbReference type="Pfam" id="PF00175">
    <property type="entry name" value="NAD_binding_1"/>
    <property type="match status" value="1"/>
</dbReference>
<dbReference type="SUPFAM" id="SSF63380">
    <property type="entry name" value="Riboflavin synthase domain-like"/>
    <property type="match status" value="1"/>
</dbReference>
<feature type="binding site" evidence="6">
    <location>
        <position position="81"/>
    </location>
    <ligand>
        <name>FAD</name>
        <dbReference type="ChEBI" id="CHEBI:57692"/>
    </ligand>
</feature>
<evidence type="ECO:0000256" key="7">
    <source>
        <dbReference type="RuleBase" id="RU361226"/>
    </source>
</evidence>
<dbReference type="InParanoid" id="A0A0V0QSE9"/>
<dbReference type="Gene3D" id="3.40.50.80">
    <property type="entry name" value="Nucleotide-binding domain of ferredoxin-NADP reductase (FNR) module"/>
    <property type="match status" value="1"/>
</dbReference>
<comment type="caution">
    <text evidence="9">The sequence shown here is derived from an EMBL/GenBank/DDBJ whole genome shotgun (WGS) entry which is preliminary data.</text>
</comment>
<feature type="binding site" evidence="6">
    <location>
        <position position="98"/>
    </location>
    <ligand>
        <name>FAD</name>
        <dbReference type="ChEBI" id="CHEBI:57692"/>
    </ligand>
</feature>
<organism evidence="9 10">
    <name type="scientific">Pseudocohnilembus persalinus</name>
    <name type="common">Ciliate</name>
    <dbReference type="NCBI Taxonomy" id="266149"/>
    <lineage>
        <taxon>Eukaryota</taxon>
        <taxon>Sar</taxon>
        <taxon>Alveolata</taxon>
        <taxon>Ciliophora</taxon>
        <taxon>Intramacronucleata</taxon>
        <taxon>Oligohymenophorea</taxon>
        <taxon>Scuticociliatia</taxon>
        <taxon>Philasterida</taxon>
        <taxon>Pseudocohnilembidae</taxon>
        <taxon>Pseudocohnilembus</taxon>
    </lineage>
</organism>
<dbReference type="PRINTS" id="PR00371">
    <property type="entry name" value="FPNCR"/>
</dbReference>
<proteinExistence type="inferred from homology"/>
<dbReference type="Gene3D" id="2.40.30.10">
    <property type="entry name" value="Translation factors"/>
    <property type="match status" value="1"/>
</dbReference>
<dbReference type="GO" id="GO:0090524">
    <property type="term" value="F:cytochrome-b5 reductase activity, acting on NADH"/>
    <property type="evidence" value="ECO:0007669"/>
    <property type="project" value="UniProtKB-EC"/>
</dbReference>
<dbReference type="AlphaFoldDB" id="A0A0V0QSE9"/>
<keyword evidence="3 6" id="KW-0274">FAD</keyword>
<evidence type="ECO:0000313" key="9">
    <source>
        <dbReference type="EMBL" id="KRX05095.1"/>
    </source>
</evidence>
<evidence type="ECO:0000256" key="4">
    <source>
        <dbReference type="ARBA" id="ARBA00023002"/>
    </source>
</evidence>
<comment type="cofactor">
    <cofactor evidence="1 6 7">
        <name>FAD</name>
        <dbReference type="ChEBI" id="CHEBI:57692"/>
    </cofactor>
</comment>
<evidence type="ECO:0000256" key="1">
    <source>
        <dbReference type="ARBA" id="ARBA00001974"/>
    </source>
</evidence>
<evidence type="ECO:0000313" key="10">
    <source>
        <dbReference type="Proteomes" id="UP000054937"/>
    </source>
</evidence>
<comment type="similarity">
    <text evidence="7">Belongs to the flavoprotein pyridine nucleotide cytochrome reductase family.</text>
</comment>
<dbReference type="OrthoDB" id="432685at2759"/>
<evidence type="ECO:0000256" key="3">
    <source>
        <dbReference type="ARBA" id="ARBA00022827"/>
    </source>
</evidence>
<dbReference type="InterPro" id="IPR017938">
    <property type="entry name" value="Riboflavin_synthase-like_b-brl"/>
</dbReference>
<dbReference type="InterPro" id="IPR001834">
    <property type="entry name" value="CBR-like"/>
</dbReference>
<dbReference type="EC" id="1.6.2.2" evidence="7"/>
<dbReference type="PROSITE" id="PS51384">
    <property type="entry name" value="FAD_FR"/>
    <property type="match status" value="1"/>
</dbReference>
<name>A0A0V0QSE9_PSEPJ</name>
<dbReference type="InterPro" id="IPR008333">
    <property type="entry name" value="Cbr1-like_FAD-bd_dom"/>
</dbReference>
<feature type="binding site" evidence="6">
    <location>
        <position position="100"/>
    </location>
    <ligand>
        <name>FAD</name>
        <dbReference type="ChEBI" id="CHEBI:57692"/>
    </ligand>
</feature>
<evidence type="ECO:0000256" key="2">
    <source>
        <dbReference type="ARBA" id="ARBA00022630"/>
    </source>
</evidence>
<feature type="binding site" evidence="6">
    <location>
        <position position="112"/>
    </location>
    <ligand>
        <name>FAD</name>
        <dbReference type="ChEBI" id="CHEBI:57692"/>
    </ligand>
</feature>
<dbReference type="PANTHER" id="PTHR19370">
    <property type="entry name" value="NADH-CYTOCHROME B5 REDUCTASE"/>
    <property type="match status" value="1"/>
</dbReference>
<dbReference type="InterPro" id="IPR017927">
    <property type="entry name" value="FAD-bd_FR_type"/>
</dbReference>
<sequence length="284" mass="32012">MRKMMKQFTQNQSQITPTSLAHTNSIFKNADTIDLPITKIKVLTHDTSIYTLGFDKDQCVGTYTGAHIQFLKQINGDQIGRWFTPLTLPDNKGYTDILIKFYRPTATFPGGKLTTYLDTLKVGDKITCHKPKAKCVYLGDGRFFYTKLGFEQKFDRFAMVCGGSGITPVYQILQQTIANGEKIPIDVLFGNKSVGDILLENELNDLQKNNPHIKINFAVEELTQEQVNSGKYLLGKISPELMDKVLPKGQKGLLGYTCGPKPMHAVALQHFEQMGYPEDHIWKQ</sequence>
<protein>
    <recommendedName>
        <fullName evidence="7">NADH-cytochrome b5 reductase</fullName>
        <ecNumber evidence="7">1.6.2.2</ecNumber>
    </recommendedName>
</protein>
<evidence type="ECO:0000256" key="6">
    <source>
        <dbReference type="PIRSR" id="PIRSR601834-1"/>
    </source>
</evidence>
<feature type="binding site" evidence="6">
    <location>
        <position position="167"/>
    </location>
    <ligand>
        <name>FAD</name>
        <dbReference type="ChEBI" id="CHEBI:57692"/>
    </ligand>
</feature>
<comment type="catalytic activity">
    <reaction evidence="7">
        <text>2 Fe(III)-[cytochrome b5] + NADH = 2 Fe(II)-[cytochrome b5] + NAD(+) + H(+)</text>
        <dbReference type="Rhea" id="RHEA:46680"/>
        <dbReference type="Rhea" id="RHEA-COMP:10438"/>
        <dbReference type="Rhea" id="RHEA-COMP:10439"/>
        <dbReference type="ChEBI" id="CHEBI:15378"/>
        <dbReference type="ChEBI" id="CHEBI:29033"/>
        <dbReference type="ChEBI" id="CHEBI:29034"/>
        <dbReference type="ChEBI" id="CHEBI:57540"/>
        <dbReference type="ChEBI" id="CHEBI:57945"/>
        <dbReference type="EC" id="1.6.2.2"/>
    </reaction>
</comment>
<accession>A0A0V0QSE9</accession>
<dbReference type="EMBL" id="LDAU01000110">
    <property type="protein sequence ID" value="KRX05095.1"/>
    <property type="molecule type" value="Genomic_DNA"/>
</dbReference>
<feature type="domain" description="FAD-binding FR-type" evidence="8">
    <location>
        <begin position="30"/>
        <end position="138"/>
    </location>
</feature>
<dbReference type="InterPro" id="IPR039261">
    <property type="entry name" value="FNR_nucleotide-bd"/>
</dbReference>
<dbReference type="Pfam" id="PF00970">
    <property type="entry name" value="FAD_binding_6"/>
    <property type="match status" value="1"/>
</dbReference>
<dbReference type="InterPro" id="IPR001433">
    <property type="entry name" value="OxRdtase_FAD/NAD-bd"/>
</dbReference>
<keyword evidence="10" id="KW-1185">Reference proteome</keyword>
<dbReference type="SUPFAM" id="SSF52343">
    <property type="entry name" value="Ferredoxin reductase-like, C-terminal NADP-linked domain"/>
    <property type="match status" value="1"/>
</dbReference>
<dbReference type="CDD" id="cd06183">
    <property type="entry name" value="cyt_b5_reduct_like"/>
    <property type="match status" value="1"/>
</dbReference>
<dbReference type="Proteomes" id="UP000054937">
    <property type="component" value="Unassembled WGS sequence"/>
</dbReference>
<evidence type="ECO:0000259" key="8">
    <source>
        <dbReference type="PROSITE" id="PS51384"/>
    </source>
</evidence>
<dbReference type="OMA" id="SECELMI"/>